<dbReference type="EMBL" id="HM133903">
    <property type="protein sequence ID" value="ADY76710.1"/>
    <property type="molecule type" value="Genomic_DNA"/>
</dbReference>
<feature type="compositionally biased region" description="Basic and acidic residues" evidence="1">
    <location>
        <begin position="31"/>
        <end position="43"/>
    </location>
</feature>
<protein>
    <submittedName>
        <fullName evidence="2">PP30</fullName>
    </submittedName>
</protein>
<organismHost>
    <name type="scientific">Capra hircus</name>
    <name type="common">Goat</name>
    <dbReference type="NCBI Taxonomy" id="9925"/>
</organismHost>
<evidence type="ECO:0000313" key="3">
    <source>
        <dbReference type="Proteomes" id="UP000103309"/>
    </source>
</evidence>
<organism evidence="2 3">
    <name type="scientific">Orf virus</name>
    <name type="common">ORFV</name>
    <dbReference type="NCBI Taxonomy" id="10258"/>
    <lineage>
        <taxon>Viruses</taxon>
        <taxon>Varidnaviria</taxon>
        <taxon>Bamfordvirae</taxon>
        <taxon>Nucleocytoviricota</taxon>
        <taxon>Pokkesviricetes</taxon>
        <taxon>Chitovirales</taxon>
        <taxon>Poxviridae</taxon>
        <taxon>Chordopoxvirinae</taxon>
        <taxon>Parapoxvirus</taxon>
        <taxon>Parapoxvirus orf</taxon>
    </lineage>
</organism>
<dbReference type="Proteomes" id="UP000103309">
    <property type="component" value="Segment"/>
</dbReference>
<accession>F1AXD8</accession>
<feature type="region of interest" description="Disordered" evidence="1">
    <location>
        <begin position="31"/>
        <end position="67"/>
    </location>
</feature>
<organismHost>
    <name type="scientific">Homo sapiens</name>
    <name type="common">Human</name>
    <dbReference type="NCBI Taxonomy" id="9606"/>
</organismHost>
<evidence type="ECO:0000256" key="1">
    <source>
        <dbReference type="SAM" id="MobiDB-lite"/>
    </source>
</evidence>
<organismHost>
    <name type="scientific">Ovis aries</name>
    <name type="common">Sheep</name>
    <dbReference type="NCBI Taxonomy" id="9940"/>
</organismHost>
<proteinExistence type="predicted"/>
<sequence>MDAVSALCVSPRGSRRHVRGAAALGRLRELRQHPRVQRGERGAGVRAHGGRPARGPARVRPQRRGLRRAQEVALRALQGRGGGGLGVRVSFARRRLARALRERGRRVRTRSSRPRATSACSTRVCRQIRAARPAFF</sequence>
<reference evidence="2 3" key="1">
    <citation type="submission" date="2010-04" db="EMBL/GenBank/DDBJ databases">
        <title>Novel immune-modulators identified by a rapid, functional screen of the Parapox virus genome.</title>
        <authorList>
            <person name="McGuire M.J."/>
            <person name="Sykes K.F."/>
            <person name="Johnston S.A."/>
        </authorList>
    </citation>
    <scope>NUCLEOTIDE SEQUENCE [LARGE SCALE GENOMIC DNA]</scope>
    <source>
        <strain evidence="2">D1701</strain>
    </source>
</reference>
<name>F1AXD8_ORFV</name>
<evidence type="ECO:0000313" key="2">
    <source>
        <dbReference type="EMBL" id="ADY76710.1"/>
    </source>
</evidence>